<reference evidence="1" key="1">
    <citation type="submission" date="2022-04" db="EMBL/GenBank/DDBJ databases">
        <title>Genome of the entomopathogenic fungus Entomophthora muscae.</title>
        <authorList>
            <person name="Elya C."/>
            <person name="Lovett B.R."/>
            <person name="Lee E."/>
            <person name="Macias A.M."/>
            <person name="Hajek A.E."/>
            <person name="De Bivort B.L."/>
            <person name="Kasson M.T."/>
            <person name="De Fine Licht H.H."/>
            <person name="Stajich J.E."/>
        </authorList>
    </citation>
    <scope>NUCLEOTIDE SEQUENCE</scope>
    <source>
        <strain evidence="1">Berkeley</strain>
    </source>
</reference>
<proteinExistence type="predicted"/>
<dbReference type="Proteomes" id="UP001165960">
    <property type="component" value="Unassembled WGS sequence"/>
</dbReference>
<keyword evidence="2" id="KW-1185">Reference proteome</keyword>
<protein>
    <submittedName>
        <fullName evidence="1">Uncharacterized protein</fullName>
    </submittedName>
</protein>
<evidence type="ECO:0000313" key="1">
    <source>
        <dbReference type="EMBL" id="KAJ9083581.1"/>
    </source>
</evidence>
<sequence>MSIRRTQLRELEDTQAQTLHVSIIQSLLAIAPGETREMRKARLMSILFQALERSTPKAMTSQARQIEVRL</sequence>
<dbReference type="EMBL" id="QTSX02000972">
    <property type="protein sequence ID" value="KAJ9083581.1"/>
    <property type="molecule type" value="Genomic_DNA"/>
</dbReference>
<accession>A0ACC2UAA7</accession>
<comment type="caution">
    <text evidence="1">The sequence shown here is derived from an EMBL/GenBank/DDBJ whole genome shotgun (WGS) entry which is preliminary data.</text>
</comment>
<organism evidence="1 2">
    <name type="scientific">Entomophthora muscae</name>
    <dbReference type="NCBI Taxonomy" id="34485"/>
    <lineage>
        <taxon>Eukaryota</taxon>
        <taxon>Fungi</taxon>
        <taxon>Fungi incertae sedis</taxon>
        <taxon>Zoopagomycota</taxon>
        <taxon>Entomophthoromycotina</taxon>
        <taxon>Entomophthoromycetes</taxon>
        <taxon>Entomophthorales</taxon>
        <taxon>Entomophthoraceae</taxon>
        <taxon>Entomophthora</taxon>
    </lineage>
</organism>
<evidence type="ECO:0000313" key="2">
    <source>
        <dbReference type="Proteomes" id="UP001165960"/>
    </source>
</evidence>
<gene>
    <name evidence="1" type="ORF">DSO57_1033387</name>
</gene>
<name>A0ACC2UAA7_9FUNG</name>